<keyword evidence="5" id="KW-0808">Transferase</keyword>
<keyword evidence="6" id="KW-0677">Repeat</keyword>
<dbReference type="InterPro" id="IPR037919">
    <property type="entry name" value="OGT"/>
</dbReference>
<evidence type="ECO:0000313" key="10">
    <source>
        <dbReference type="EMBL" id="KAJ6974844.1"/>
    </source>
</evidence>
<feature type="repeat" description="TPR" evidence="8">
    <location>
        <begin position="285"/>
        <end position="318"/>
    </location>
</feature>
<gene>
    <name evidence="10" type="ORF">NC653_030855</name>
</gene>
<feature type="repeat" description="TPR" evidence="8">
    <location>
        <begin position="93"/>
        <end position="126"/>
    </location>
</feature>
<evidence type="ECO:0000256" key="7">
    <source>
        <dbReference type="ARBA" id="ARBA00022803"/>
    </source>
</evidence>
<dbReference type="GO" id="GO:0006493">
    <property type="term" value="P:protein O-linked glycosylation"/>
    <property type="evidence" value="ECO:0007669"/>
    <property type="project" value="InterPro"/>
</dbReference>
<feature type="repeat" description="TPR" evidence="8">
    <location>
        <begin position="421"/>
        <end position="454"/>
    </location>
</feature>
<comment type="pathway">
    <text evidence="1">Protein modification; protein glycosylation.</text>
</comment>
<proteinExistence type="inferred from homology"/>
<feature type="domain" description="O-GlcNAc transferase C-terminal" evidence="9">
    <location>
        <begin position="468"/>
        <end position="705"/>
    </location>
</feature>
<feature type="repeat" description="TPR" evidence="8">
    <location>
        <begin position="246"/>
        <end position="279"/>
    </location>
</feature>
<dbReference type="Gene3D" id="3.40.50.11380">
    <property type="match status" value="1"/>
</dbReference>
<sequence length="846" mass="94864">MISLQNGARPVVFGSARDDAVGGFQVKIEPPASVSAASSAALSLLPFKGRDSHHEVVDEDAHLGLAHQLYKSGNYKQALEHSSVVYERSPQRTDNLLLLGAIYYQLQDYDMCIAKNEEALRLEPRFAECYGNMANAWKEKGDIDLAIRYYLVSIELRPNFADAWSNLASAYMRKGRLNEASQCCRQALALNPHLVDAHSNLGNLMKAQGLVQEISSCYQQDRAQMMVDLVAYSCYLEALRIQPTFAIAWSNLAGLFMESGDLNRALQYYKEAVKLKPKFPDAYLNLGNVYKGNALKDVGRVDEAIQCYNQCLSLQPNHPQALTNLGNIYMEWNMSAAAASCYKATLAVTTGLSAPFSNLAVIYKQQGNYSDAISCYNEVLRIEPLAADGLVNRGNTYKEIGRVSEAIQDYINAITIRPNMAEAHANLASAYKDSGHVEAAIKSYRQALLLRTDFPEATCNLLHTLQCVCCWEDRDKMFNEVEGIIRRQISMAVLPSVQPFHAIAYPIDPVLALEISRKYAAHCSIIASRFALPPFKHPAPLPVKHERGSGRLRIGYVSSDFGNHPLSHLMGSVFGMHNRENVEVFCYALSPNDGTEWRQRTQFEAEHFIDVSAMTSDMIAKLINEDKIQILINLNGYTKGARNEIFAMQPAPIQVSYMGFPGTTGATYIDYLVTDEFVSPTRFSHIYSEKLVHLPHCYFVNDYKQKNLDVLDPTCQHKRSDYGLPEDKFIFACFNQLYKMDPEIFNTWCKILKRVPNSALWLLRFPAAGEMRLRAYAVAQGVQPDQIIFTDVAMKQEHIRRSALADLFLDTPLCNAHTTGTDILWAGLPMVTMPLEKMATRGFGMR</sequence>
<dbReference type="Pfam" id="PF00515">
    <property type="entry name" value="TPR_1"/>
    <property type="match status" value="2"/>
</dbReference>
<comment type="caution">
    <text evidence="10">The sequence shown here is derived from an EMBL/GenBank/DDBJ whole genome shotgun (WGS) entry which is preliminary data.</text>
</comment>
<dbReference type="Pfam" id="PF13181">
    <property type="entry name" value="TPR_8"/>
    <property type="match status" value="1"/>
</dbReference>
<evidence type="ECO:0000256" key="1">
    <source>
        <dbReference type="ARBA" id="ARBA00004922"/>
    </source>
</evidence>
<dbReference type="FunFam" id="1.25.40.10:FF:000181">
    <property type="entry name" value="probable UDP-N-acetylglucosamine--peptide N-acetylglucosaminyltransferase SEC"/>
    <property type="match status" value="1"/>
</dbReference>
<feature type="repeat" description="TPR" evidence="8">
    <location>
        <begin position="387"/>
        <end position="420"/>
    </location>
</feature>
<dbReference type="AlphaFoldDB" id="A0AAD6Q0P4"/>
<evidence type="ECO:0000313" key="11">
    <source>
        <dbReference type="Proteomes" id="UP001164929"/>
    </source>
</evidence>
<dbReference type="Proteomes" id="UP001164929">
    <property type="component" value="Chromosome 13"/>
</dbReference>
<evidence type="ECO:0000256" key="6">
    <source>
        <dbReference type="ARBA" id="ARBA00022737"/>
    </source>
</evidence>
<name>A0AAD6Q0P4_9ROSI</name>
<dbReference type="SUPFAM" id="SSF48452">
    <property type="entry name" value="TPR-like"/>
    <property type="match status" value="2"/>
</dbReference>
<dbReference type="Gene3D" id="3.40.50.2000">
    <property type="entry name" value="Glycogen Phosphorylase B"/>
    <property type="match status" value="1"/>
</dbReference>
<evidence type="ECO:0000256" key="3">
    <source>
        <dbReference type="ARBA" id="ARBA00011970"/>
    </source>
</evidence>
<feature type="repeat" description="TPR" evidence="8">
    <location>
        <begin position="127"/>
        <end position="160"/>
    </location>
</feature>
<dbReference type="PANTHER" id="PTHR44366:SF1">
    <property type="entry name" value="UDP-N-ACETYLGLUCOSAMINE--PEPTIDE N-ACETYLGLUCOSAMINYLTRANSFERASE 110 KDA SUBUNIT"/>
    <property type="match status" value="1"/>
</dbReference>
<dbReference type="InterPro" id="IPR011990">
    <property type="entry name" value="TPR-like_helical_dom_sf"/>
</dbReference>
<dbReference type="PROSITE" id="PS50005">
    <property type="entry name" value="TPR"/>
    <property type="match status" value="8"/>
</dbReference>
<dbReference type="FunFam" id="3.40.50.11380:FF:000002">
    <property type="entry name" value="probable UDP-N-acetylglucosamine--peptide N-acetylglucosaminyltransferase SEC"/>
    <property type="match status" value="1"/>
</dbReference>
<protein>
    <recommendedName>
        <fullName evidence="3">protein O-GlcNAc transferase</fullName>
        <ecNumber evidence="3">2.4.1.255</ecNumber>
    </recommendedName>
</protein>
<evidence type="ECO:0000256" key="8">
    <source>
        <dbReference type="PROSITE-ProRule" id="PRU00339"/>
    </source>
</evidence>
<reference evidence="10" key="1">
    <citation type="journal article" date="2023" name="Mol. Ecol. Resour.">
        <title>Chromosome-level genome assembly of a triploid poplar Populus alba 'Berolinensis'.</title>
        <authorList>
            <person name="Chen S."/>
            <person name="Yu Y."/>
            <person name="Wang X."/>
            <person name="Wang S."/>
            <person name="Zhang T."/>
            <person name="Zhou Y."/>
            <person name="He R."/>
            <person name="Meng N."/>
            <person name="Wang Y."/>
            <person name="Liu W."/>
            <person name="Liu Z."/>
            <person name="Liu J."/>
            <person name="Guo Q."/>
            <person name="Huang H."/>
            <person name="Sederoff R.R."/>
            <person name="Wang G."/>
            <person name="Qu G."/>
            <person name="Chen S."/>
        </authorList>
    </citation>
    <scope>NUCLEOTIDE SEQUENCE</scope>
    <source>
        <strain evidence="10">SC-2020</strain>
    </source>
</reference>
<dbReference type="FunFam" id="1.25.40.10:FF:000131">
    <property type="entry name" value="probable UDP-N-acetylglucosamine--peptide N-acetylglucosaminyltransferase SEC"/>
    <property type="match status" value="1"/>
</dbReference>
<dbReference type="EMBL" id="JAQIZT010000013">
    <property type="protein sequence ID" value="KAJ6974844.1"/>
    <property type="molecule type" value="Genomic_DNA"/>
</dbReference>
<dbReference type="FunFam" id="3.40.50.2000:FF:000070">
    <property type="entry name" value="probable UDP-N-acetylglucosamine--peptide N-acetylglucosaminyltransferase SEC"/>
    <property type="match status" value="1"/>
</dbReference>
<dbReference type="PROSITE" id="PS50293">
    <property type="entry name" value="TPR_REGION"/>
    <property type="match status" value="3"/>
</dbReference>
<dbReference type="GO" id="GO:0097363">
    <property type="term" value="F:protein O-acetylglucosaminyltransferase activity"/>
    <property type="evidence" value="ECO:0007669"/>
    <property type="project" value="UniProtKB-EC"/>
</dbReference>
<keyword evidence="11" id="KW-1185">Reference proteome</keyword>
<dbReference type="Gene3D" id="1.25.40.10">
    <property type="entry name" value="Tetratricopeptide repeat domain"/>
    <property type="match status" value="6"/>
</dbReference>
<evidence type="ECO:0000259" key="9">
    <source>
        <dbReference type="Pfam" id="PF13844"/>
    </source>
</evidence>
<accession>A0AAD6Q0P4</accession>
<evidence type="ECO:0000256" key="2">
    <source>
        <dbReference type="ARBA" id="ARBA00005386"/>
    </source>
</evidence>
<evidence type="ECO:0000256" key="4">
    <source>
        <dbReference type="ARBA" id="ARBA00022676"/>
    </source>
</evidence>
<dbReference type="InterPro" id="IPR029489">
    <property type="entry name" value="OGT/SEC/SPY_C"/>
</dbReference>
<keyword evidence="7 8" id="KW-0802">TPR repeat</keyword>
<dbReference type="EC" id="2.4.1.255" evidence="3"/>
<feature type="repeat" description="TPR" evidence="8">
    <location>
        <begin position="161"/>
        <end position="194"/>
    </location>
</feature>
<feature type="domain" description="O-GlcNAc transferase C-terminal" evidence="9">
    <location>
        <begin position="718"/>
        <end position="841"/>
    </location>
</feature>
<comment type="similarity">
    <text evidence="2">Belongs to the glycosyltransferase 41 family. O-GlcNAc transferase subfamily.</text>
</comment>
<dbReference type="InterPro" id="IPR019734">
    <property type="entry name" value="TPR_rpt"/>
</dbReference>
<keyword evidence="4" id="KW-0328">Glycosyltransferase</keyword>
<feature type="repeat" description="TPR" evidence="8">
    <location>
        <begin position="353"/>
        <end position="386"/>
    </location>
</feature>
<dbReference type="Pfam" id="PF13414">
    <property type="entry name" value="TPR_11"/>
    <property type="match status" value="3"/>
</dbReference>
<organism evidence="10 11">
    <name type="scientific">Populus alba x Populus x berolinensis</name>
    <dbReference type="NCBI Taxonomy" id="444605"/>
    <lineage>
        <taxon>Eukaryota</taxon>
        <taxon>Viridiplantae</taxon>
        <taxon>Streptophyta</taxon>
        <taxon>Embryophyta</taxon>
        <taxon>Tracheophyta</taxon>
        <taxon>Spermatophyta</taxon>
        <taxon>Magnoliopsida</taxon>
        <taxon>eudicotyledons</taxon>
        <taxon>Gunneridae</taxon>
        <taxon>Pentapetalae</taxon>
        <taxon>rosids</taxon>
        <taxon>fabids</taxon>
        <taxon>Malpighiales</taxon>
        <taxon>Salicaceae</taxon>
        <taxon>Saliceae</taxon>
        <taxon>Populus</taxon>
    </lineage>
</organism>
<dbReference type="PANTHER" id="PTHR44366">
    <property type="entry name" value="UDP-N-ACETYLGLUCOSAMINE--PEPTIDE N-ACETYLGLUCOSAMINYLTRANSFERASE 110 KDA SUBUNIT"/>
    <property type="match status" value="1"/>
</dbReference>
<evidence type="ECO:0000256" key="5">
    <source>
        <dbReference type="ARBA" id="ARBA00022679"/>
    </source>
</evidence>
<dbReference type="SMART" id="SM00028">
    <property type="entry name" value="TPR"/>
    <property type="match status" value="10"/>
</dbReference>
<dbReference type="Pfam" id="PF13844">
    <property type="entry name" value="Glyco_transf_41"/>
    <property type="match status" value="2"/>
</dbReference>